<dbReference type="GeneID" id="120250516"/>
<dbReference type="SMART" id="SM00835">
    <property type="entry name" value="Cupin_1"/>
    <property type="match status" value="1"/>
</dbReference>
<reference evidence="17" key="1">
    <citation type="submission" date="2025-08" db="UniProtKB">
        <authorList>
            <consortium name="RefSeq"/>
        </authorList>
    </citation>
    <scope>IDENTIFICATION</scope>
</reference>
<dbReference type="RefSeq" id="XP_039115270.1">
    <property type="nucleotide sequence ID" value="XM_039259336.1"/>
</dbReference>
<feature type="binding site" evidence="13">
    <location>
        <position position="100"/>
    </location>
    <ligand>
        <name>Mn(2+)</name>
        <dbReference type="ChEBI" id="CHEBI:29035"/>
    </ligand>
</feature>
<feature type="chain" id="PRO_5044043536" description="Germin-like protein" evidence="14">
    <location>
        <begin position="25"/>
        <end position="207"/>
    </location>
</feature>
<keyword evidence="8 14" id="KW-0732">Signal</keyword>
<evidence type="ECO:0000313" key="16">
    <source>
        <dbReference type="Proteomes" id="UP001515500"/>
    </source>
</evidence>
<dbReference type="InterPro" id="IPR006045">
    <property type="entry name" value="Cupin_1"/>
</dbReference>
<evidence type="ECO:0000256" key="5">
    <source>
        <dbReference type="ARBA" id="ARBA00022523"/>
    </source>
</evidence>
<dbReference type="InterPro" id="IPR014710">
    <property type="entry name" value="RmlC-like_jellyroll"/>
</dbReference>
<feature type="domain" description="Cupin type-1" evidence="15">
    <location>
        <begin position="52"/>
        <end position="199"/>
    </location>
</feature>
<protein>
    <recommendedName>
        <fullName evidence="14">Germin-like protein</fullName>
    </recommendedName>
</protein>
<evidence type="ECO:0000256" key="12">
    <source>
        <dbReference type="PIRSR" id="PIRSR601929-1"/>
    </source>
</evidence>
<evidence type="ECO:0000256" key="3">
    <source>
        <dbReference type="ARBA" id="ARBA00007456"/>
    </source>
</evidence>
<dbReference type="CDD" id="cd02241">
    <property type="entry name" value="cupin_OxOx"/>
    <property type="match status" value="1"/>
</dbReference>
<keyword evidence="6 14" id="KW-0964">Secreted</keyword>
<dbReference type="Pfam" id="PF00190">
    <property type="entry name" value="Cupin_1"/>
    <property type="match status" value="1"/>
</dbReference>
<accession>A0AB40AK06</accession>
<feature type="signal peptide" evidence="14">
    <location>
        <begin position="1"/>
        <end position="24"/>
    </location>
</feature>
<sequence length="207" mass="22222">MAFKSNMFFALSVALTTLLLGAHAADPDITSDYLVPTGVNPDAKFFTFTGLRNILWSRNTPSNVTFKVTKVTNDEFPALNGQSVSYALLQYGPGGLNVPHTHPRSAELLIVLQGCLKVGVVDSTNKLFTQILQTGDIFVFPKGLVHFQVNLDRKYPALALASFGSANAGTIQLARALFTSGIDNAVLAQSFKVDSNTIQKIVSANTA</sequence>
<proteinExistence type="inferred from homology"/>
<evidence type="ECO:0000256" key="1">
    <source>
        <dbReference type="ARBA" id="ARBA00003629"/>
    </source>
</evidence>
<keyword evidence="11 12" id="KW-0464">Manganese</keyword>
<dbReference type="PROSITE" id="PS00725">
    <property type="entry name" value="GERMIN"/>
    <property type="match status" value="1"/>
</dbReference>
<evidence type="ECO:0000256" key="14">
    <source>
        <dbReference type="RuleBase" id="RU366015"/>
    </source>
</evidence>
<dbReference type="InterPro" id="IPR011051">
    <property type="entry name" value="RmlC_Cupin_sf"/>
</dbReference>
<dbReference type="InterPro" id="IPR019780">
    <property type="entry name" value="Germin_Mn-BS"/>
</dbReference>
<dbReference type="FunFam" id="2.60.120.10:FF:000098">
    <property type="entry name" value="Germin-like protein 9-3"/>
    <property type="match status" value="1"/>
</dbReference>
<name>A0AB40AK06_DIOCR</name>
<evidence type="ECO:0000259" key="15">
    <source>
        <dbReference type="SMART" id="SM00835"/>
    </source>
</evidence>
<feature type="binding site" evidence="12">
    <location>
        <position position="107"/>
    </location>
    <ligand>
        <name>oxalate</name>
        <dbReference type="ChEBI" id="CHEBI:30623"/>
    </ligand>
</feature>
<keyword evidence="10" id="KW-0325">Glycoprotein</keyword>
<dbReference type="PANTHER" id="PTHR31238">
    <property type="entry name" value="GERMIN-LIKE PROTEIN SUBFAMILY 3 MEMBER 3"/>
    <property type="match status" value="1"/>
</dbReference>
<evidence type="ECO:0000313" key="17">
    <source>
        <dbReference type="RefSeq" id="XP_039115270.1"/>
    </source>
</evidence>
<keyword evidence="7 12" id="KW-0479">Metal-binding</keyword>
<dbReference type="SUPFAM" id="SSF51182">
    <property type="entry name" value="RmlC-like cupins"/>
    <property type="match status" value="1"/>
</dbReference>
<comment type="function">
    <text evidence="1">May play a role in plant defense. Probably has no oxalate oxidase activity even if the active site is conserved.</text>
</comment>
<gene>
    <name evidence="17" type="primary">LOC120250516</name>
</gene>
<dbReference type="PRINTS" id="PR00325">
    <property type="entry name" value="GERMIN"/>
</dbReference>
<dbReference type="Proteomes" id="UP001515500">
    <property type="component" value="Chromosome 19"/>
</dbReference>
<evidence type="ECO:0000256" key="9">
    <source>
        <dbReference type="ARBA" id="ARBA00023157"/>
    </source>
</evidence>
<keyword evidence="16" id="KW-1185">Reference proteome</keyword>
<evidence type="ECO:0000256" key="2">
    <source>
        <dbReference type="ARBA" id="ARBA00004271"/>
    </source>
</evidence>
<evidence type="ECO:0000256" key="8">
    <source>
        <dbReference type="ARBA" id="ARBA00022729"/>
    </source>
</evidence>
<dbReference type="GO" id="GO:0048046">
    <property type="term" value="C:apoplast"/>
    <property type="evidence" value="ECO:0007669"/>
    <property type="project" value="UniProtKB-SubCell"/>
</dbReference>
<comment type="subcellular location">
    <subcellularLocation>
        <location evidence="2 14">Secreted</location>
        <location evidence="2 14">Extracellular space</location>
        <location evidence="2 14">Apoplast</location>
    </subcellularLocation>
</comment>
<dbReference type="AlphaFoldDB" id="A0AB40AK06"/>
<feature type="binding site" evidence="12">
    <location>
        <position position="97"/>
    </location>
    <ligand>
        <name>oxalate</name>
        <dbReference type="ChEBI" id="CHEBI:30623"/>
    </ligand>
</feature>
<evidence type="ECO:0000256" key="10">
    <source>
        <dbReference type="ARBA" id="ARBA00023180"/>
    </source>
</evidence>
<keyword evidence="5 14" id="KW-0052">Apoplast</keyword>
<evidence type="ECO:0000256" key="7">
    <source>
        <dbReference type="ARBA" id="ARBA00022723"/>
    </source>
</evidence>
<keyword evidence="9" id="KW-1015">Disulfide bond</keyword>
<comment type="similarity">
    <text evidence="3 14">Belongs to the germin family.</text>
</comment>
<feature type="binding site" evidence="13">
    <location>
        <position position="107"/>
    </location>
    <ligand>
        <name>Mn(2+)</name>
        <dbReference type="ChEBI" id="CHEBI:29035"/>
    </ligand>
</feature>
<comment type="subunit">
    <text evidence="4">Oligomer (believed to be a pentamer but probably hexamer).</text>
</comment>
<feature type="binding site" evidence="13">
    <location>
        <position position="146"/>
    </location>
    <ligand>
        <name>Mn(2+)</name>
        <dbReference type="ChEBI" id="CHEBI:29035"/>
    </ligand>
</feature>
<evidence type="ECO:0000256" key="13">
    <source>
        <dbReference type="PIRSR" id="PIRSR601929-2"/>
    </source>
</evidence>
<dbReference type="Gene3D" id="2.60.120.10">
    <property type="entry name" value="Jelly Rolls"/>
    <property type="match status" value="1"/>
</dbReference>
<dbReference type="GO" id="GO:0030145">
    <property type="term" value="F:manganese ion binding"/>
    <property type="evidence" value="ECO:0007669"/>
    <property type="project" value="UniProtKB-UniRule"/>
</dbReference>
<feature type="binding site" evidence="12">
    <location>
        <position position="102"/>
    </location>
    <ligand>
        <name>oxalate</name>
        <dbReference type="ChEBI" id="CHEBI:30623"/>
    </ligand>
</feature>
<organism evidence="16 17">
    <name type="scientific">Dioscorea cayennensis subsp. rotundata</name>
    <name type="common">White Guinea yam</name>
    <name type="synonym">Dioscorea rotundata</name>
    <dbReference type="NCBI Taxonomy" id="55577"/>
    <lineage>
        <taxon>Eukaryota</taxon>
        <taxon>Viridiplantae</taxon>
        <taxon>Streptophyta</taxon>
        <taxon>Embryophyta</taxon>
        <taxon>Tracheophyta</taxon>
        <taxon>Spermatophyta</taxon>
        <taxon>Magnoliopsida</taxon>
        <taxon>Liliopsida</taxon>
        <taxon>Dioscoreales</taxon>
        <taxon>Dioscoreaceae</taxon>
        <taxon>Dioscorea</taxon>
    </lineage>
</organism>
<dbReference type="InterPro" id="IPR001929">
    <property type="entry name" value="Germin"/>
</dbReference>
<evidence type="ECO:0000256" key="6">
    <source>
        <dbReference type="ARBA" id="ARBA00022525"/>
    </source>
</evidence>
<evidence type="ECO:0000256" key="4">
    <source>
        <dbReference type="ARBA" id="ARBA00011268"/>
    </source>
</evidence>
<feature type="binding site" evidence="13">
    <location>
        <position position="102"/>
    </location>
    <ligand>
        <name>Mn(2+)</name>
        <dbReference type="ChEBI" id="CHEBI:29035"/>
    </ligand>
</feature>
<evidence type="ECO:0000256" key="11">
    <source>
        <dbReference type="ARBA" id="ARBA00023211"/>
    </source>
</evidence>